<sequence length="516" mass="55535">MQACLAVTASGIASSSPTPLSSLLCISEGGVRRGKGRDPHQLGLPAEPDVMCGAPPPSPGEAPEWRTAAPFQSYGSPPPAGCRRRARGGGRSSQRGFLRPESPAREAAEEIRCRPPAALSPGDGHLRRLAGRSRTCSRSLPAAQAREGRALRTLSGVRGAAAGPVAGVRRSSSRSHFHNSASFCCYCYHQWQARHCERRRLAGGRFLGPSCARPEKTADHFRPRCPRKKSNPLCPPPLRHTSAAPVPAALPLRRPLCHRRSPRRCHAGRPPSRPEPPSEQPAMPGASAALSASLPRPCNHQRWPLLCRRLGQGSTWAWLDPGSRSSASSWHQPALEASDGAPSVPRLFMCKAGPAAGASSRGHSLALLNAYAKSASSAFGGGAPWRQSDQLGAARMASFPTVFWKMFSRRVTLTYKPVTPRTNIWIFYLLASEARIRQMKTLLALQQSGVEPVPSTPRAGGGERQSTSSFPSDTRDTGRKMTSALDGLRAFSRESNFSFSPGARWPRFALTRSPAE</sequence>
<organism evidence="2 3">
    <name type="scientific">Penaeus vannamei</name>
    <name type="common">Whiteleg shrimp</name>
    <name type="synonym">Litopenaeus vannamei</name>
    <dbReference type="NCBI Taxonomy" id="6689"/>
    <lineage>
        <taxon>Eukaryota</taxon>
        <taxon>Metazoa</taxon>
        <taxon>Ecdysozoa</taxon>
        <taxon>Arthropoda</taxon>
        <taxon>Crustacea</taxon>
        <taxon>Multicrustacea</taxon>
        <taxon>Malacostraca</taxon>
        <taxon>Eumalacostraca</taxon>
        <taxon>Eucarida</taxon>
        <taxon>Decapoda</taxon>
        <taxon>Dendrobranchiata</taxon>
        <taxon>Penaeoidea</taxon>
        <taxon>Penaeidae</taxon>
        <taxon>Penaeus</taxon>
    </lineage>
</organism>
<feature type="compositionally biased region" description="Low complexity" evidence="1">
    <location>
        <begin position="92"/>
        <end position="101"/>
    </location>
</feature>
<proteinExistence type="predicted"/>
<dbReference type="EMBL" id="QCYY01001398">
    <property type="protein sequence ID" value="ROT78353.1"/>
    <property type="molecule type" value="Genomic_DNA"/>
</dbReference>
<reference evidence="2 3" key="1">
    <citation type="submission" date="2018-04" db="EMBL/GenBank/DDBJ databases">
        <authorList>
            <person name="Zhang X."/>
            <person name="Yuan J."/>
            <person name="Li F."/>
            <person name="Xiang J."/>
        </authorList>
    </citation>
    <scope>NUCLEOTIDE SEQUENCE [LARGE SCALE GENOMIC DNA]</scope>
    <source>
        <tissue evidence="2">Muscle</tissue>
    </source>
</reference>
<evidence type="ECO:0000313" key="3">
    <source>
        <dbReference type="Proteomes" id="UP000283509"/>
    </source>
</evidence>
<dbReference type="AlphaFoldDB" id="A0A423TPI3"/>
<feature type="region of interest" description="Disordered" evidence="1">
    <location>
        <begin position="261"/>
        <end position="293"/>
    </location>
</feature>
<evidence type="ECO:0000313" key="2">
    <source>
        <dbReference type="EMBL" id="ROT78353.1"/>
    </source>
</evidence>
<gene>
    <name evidence="2" type="ORF">C7M84_002938</name>
</gene>
<name>A0A423TPI3_PENVA</name>
<reference evidence="2 3" key="2">
    <citation type="submission" date="2019-01" db="EMBL/GenBank/DDBJ databases">
        <title>The decoding of complex shrimp genome reveals the adaptation for benthos swimmer, frequently molting mechanism and breeding impact on genome.</title>
        <authorList>
            <person name="Sun Y."/>
            <person name="Gao Y."/>
            <person name="Yu Y."/>
        </authorList>
    </citation>
    <scope>NUCLEOTIDE SEQUENCE [LARGE SCALE GENOMIC DNA]</scope>
    <source>
        <tissue evidence="2">Muscle</tissue>
    </source>
</reference>
<comment type="caution">
    <text evidence="2">The sequence shown here is derived from an EMBL/GenBank/DDBJ whole genome shotgun (WGS) entry which is preliminary data.</text>
</comment>
<feature type="region of interest" description="Disordered" evidence="1">
    <location>
        <begin position="32"/>
        <end position="108"/>
    </location>
</feature>
<accession>A0A423TPI3</accession>
<dbReference type="Proteomes" id="UP000283509">
    <property type="component" value="Unassembled WGS sequence"/>
</dbReference>
<protein>
    <submittedName>
        <fullName evidence="2">Uncharacterized protein</fullName>
    </submittedName>
</protein>
<keyword evidence="3" id="KW-1185">Reference proteome</keyword>
<feature type="region of interest" description="Disordered" evidence="1">
    <location>
        <begin position="214"/>
        <end position="240"/>
    </location>
</feature>
<evidence type="ECO:0000256" key="1">
    <source>
        <dbReference type="SAM" id="MobiDB-lite"/>
    </source>
</evidence>
<feature type="region of interest" description="Disordered" evidence="1">
    <location>
        <begin position="448"/>
        <end position="485"/>
    </location>
</feature>